<organism evidence="1 2">
    <name type="scientific">Corynespora cassiicola Philippines</name>
    <dbReference type="NCBI Taxonomy" id="1448308"/>
    <lineage>
        <taxon>Eukaryota</taxon>
        <taxon>Fungi</taxon>
        <taxon>Dikarya</taxon>
        <taxon>Ascomycota</taxon>
        <taxon>Pezizomycotina</taxon>
        <taxon>Dothideomycetes</taxon>
        <taxon>Pleosporomycetidae</taxon>
        <taxon>Pleosporales</taxon>
        <taxon>Corynesporascaceae</taxon>
        <taxon>Corynespora</taxon>
    </lineage>
</organism>
<evidence type="ECO:0000313" key="1">
    <source>
        <dbReference type="EMBL" id="PSN61225.1"/>
    </source>
</evidence>
<dbReference type="Proteomes" id="UP000240883">
    <property type="component" value="Unassembled WGS sequence"/>
</dbReference>
<gene>
    <name evidence="1" type="ORF">BS50DRAFT_504732</name>
</gene>
<dbReference type="PANTHER" id="PTHR42354:SF1">
    <property type="entry name" value="C2H2-TYPE DOMAIN-CONTAINING PROTEIN"/>
    <property type="match status" value="1"/>
</dbReference>
<proteinExistence type="predicted"/>
<dbReference type="OrthoDB" id="3724701at2759"/>
<keyword evidence="2" id="KW-1185">Reference proteome</keyword>
<accession>A0A2T2N723</accession>
<evidence type="ECO:0008006" key="3">
    <source>
        <dbReference type="Google" id="ProtNLM"/>
    </source>
</evidence>
<reference evidence="1 2" key="1">
    <citation type="journal article" date="2018" name="Front. Microbiol.">
        <title>Genome-Wide Analysis of Corynespora cassiicola Leaf Fall Disease Putative Effectors.</title>
        <authorList>
            <person name="Lopez D."/>
            <person name="Ribeiro S."/>
            <person name="Label P."/>
            <person name="Fumanal B."/>
            <person name="Venisse J.S."/>
            <person name="Kohler A."/>
            <person name="de Oliveira R.R."/>
            <person name="Labutti K."/>
            <person name="Lipzen A."/>
            <person name="Lail K."/>
            <person name="Bauer D."/>
            <person name="Ohm R.A."/>
            <person name="Barry K.W."/>
            <person name="Spatafora J."/>
            <person name="Grigoriev I.V."/>
            <person name="Martin F.M."/>
            <person name="Pujade-Renaud V."/>
        </authorList>
    </citation>
    <scope>NUCLEOTIDE SEQUENCE [LARGE SCALE GENOMIC DNA]</scope>
    <source>
        <strain evidence="1 2">Philippines</strain>
    </source>
</reference>
<name>A0A2T2N723_CORCC</name>
<protein>
    <recommendedName>
        <fullName evidence="3">C2H2-type domain-containing protein</fullName>
    </recommendedName>
</protein>
<sequence>MSGAWEKSHHTEFTLWDIDREFQNAYENYEQWQAKNQRKRSIWECFGGRKQEDALARALRLGRSVQKMLESGRDAFGTKFERGDSICHTILSAQLQRCQHEITVPLLDCALARVPIELPYDDLLTAAKAIRRACLYALRDQYARLQTMDFAPILPPPKFSVDYCPFALQLQKSHRKGLTITFDARKVRPFDDHDEREICPHCEAQISVSAHTGLPEYRRLLFASHIACNSRTADARASFACNSCYKEFDDSYAFLDHVFQKDIGSDRSCLKRKHSDGHLSVTEVAVESDPKLVETCLHNCMQREMKRMRSMQEKGEWYQ</sequence>
<dbReference type="PANTHER" id="PTHR42354">
    <property type="entry name" value="C2H2-TYPE DOMAIN-CONTAINING PROTEIN"/>
    <property type="match status" value="1"/>
</dbReference>
<dbReference type="EMBL" id="KZ678145">
    <property type="protein sequence ID" value="PSN61225.1"/>
    <property type="molecule type" value="Genomic_DNA"/>
</dbReference>
<evidence type="ECO:0000313" key="2">
    <source>
        <dbReference type="Proteomes" id="UP000240883"/>
    </source>
</evidence>
<dbReference type="AlphaFoldDB" id="A0A2T2N723"/>